<sequence length="124" mass="14315">MFRKSKSGLFSNITIINIYAPNNGAATFIKQTLLKYKSLIDHHTIIMGDFNTPLSPLDRSSKQKLNKETIELNNTINNLDLTDIYRIYHPTSSKNKNKEIYSRCPKVTPRISCTNRKKKGKKRK</sequence>
<evidence type="ECO:0000313" key="3">
    <source>
        <dbReference type="Proteomes" id="UP000694422"/>
    </source>
</evidence>
<name>A0A8C9USZ4_SPEDA</name>
<dbReference type="Gene3D" id="3.60.10.10">
    <property type="entry name" value="Endonuclease/exonuclease/phosphatase"/>
    <property type="match status" value="1"/>
</dbReference>
<proteinExistence type="predicted"/>
<evidence type="ECO:0000313" key="2">
    <source>
        <dbReference type="Ensembl" id="ENSSDAP00000020149.1"/>
    </source>
</evidence>
<reference evidence="2" key="1">
    <citation type="submission" date="2025-08" db="UniProtKB">
        <authorList>
            <consortium name="Ensembl"/>
        </authorList>
    </citation>
    <scope>IDENTIFICATION</scope>
</reference>
<organism evidence="2 3">
    <name type="scientific">Spermophilus dauricus</name>
    <name type="common">Daurian ground squirrel</name>
    <dbReference type="NCBI Taxonomy" id="99837"/>
    <lineage>
        <taxon>Eukaryota</taxon>
        <taxon>Metazoa</taxon>
        <taxon>Chordata</taxon>
        <taxon>Craniata</taxon>
        <taxon>Vertebrata</taxon>
        <taxon>Euteleostomi</taxon>
        <taxon>Mammalia</taxon>
        <taxon>Eutheria</taxon>
        <taxon>Euarchontoglires</taxon>
        <taxon>Glires</taxon>
        <taxon>Rodentia</taxon>
        <taxon>Sciuromorpha</taxon>
        <taxon>Sciuridae</taxon>
        <taxon>Xerinae</taxon>
        <taxon>Marmotini</taxon>
        <taxon>Spermophilus</taxon>
    </lineage>
</organism>
<dbReference type="SUPFAM" id="SSF56219">
    <property type="entry name" value="DNase I-like"/>
    <property type="match status" value="1"/>
</dbReference>
<protein>
    <recommendedName>
        <fullName evidence="1">Endonuclease/exonuclease/phosphatase domain-containing protein</fullName>
    </recommendedName>
</protein>
<dbReference type="GO" id="GO:0003824">
    <property type="term" value="F:catalytic activity"/>
    <property type="evidence" value="ECO:0007669"/>
    <property type="project" value="InterPro"/>
</dbReference>
<dbReference type="AlphaFoldDB" id="A0A8C9USZ4"/>
<dbReference type="Pfam" id="PF14529">
    <property type="entry name" value="Exo_endo_phos_2"/>
    <property type="match status" value="1"/>
</dbReference>
<dbReference type="InterPro" id="IPR036691">
    <property type="entry name" value="Endo/exonu/phosph_ase_sf"/>
</dbReference>
<feature type="domain" description="Endonuclease/exonuclease/phosphatase" evidence="1">
    <location>
        <begin position="13"/>
        <end position="93"/>
    </location>
</feature>
<evidence type="ECO:0000259" key="1">
    <source>
        <dbReference type="Pfam" id="PF14529"/>
    </source>
</evidence>
<dbReference type="Ensembl" id="ENSSDAT00000023035.1">
    <property type="protein sequence ID" value="ENSSDAP00000020149.1"/>
    <property type="gene ID" value="ENSSDAG00000018353.1"/>
</dbReference>
<accession>A0A8C9USZ4</accession>
<reference evidence="2" key="2">
    <citation type="submission" date="2025-09" db="UniProtKB">
        <authorList>
            <consortium name="Ensembl"/>
        </authorList>
    </citation>
    <scope>IDENTIFICATION</scope>
</reference>
<keyword evidence="3" id="KW-1185">Reference proteome</keyword>
<dbReference type="Proteomes" id="UP000694422">
    <property type="component" value="Unplaced"/>
</dbReference>
<dbReference type="InterPro" id="IPR005135">
    <property type="entry name" value="Endo/exonuclease/phosphatase"/>
</dbReference>